<name>A0AAP5UX33_9BURK</name>
<evidence type="ECO:0008006" key="3">
    <source>
        <dbReference type="Google" id="ProtNLM"/>
    </source>
</evidence>
<proteinExistence type="predicted"/>
<dbReference type="RefSeq" id="WP_235429584.1">
    <property type="nucleotide sequence ID" value="NZ_CP010025.1"/>
</dbReference>
<evidence type="ECO:0000313" key="2">
    <source>
        <dbReference type="Proteomes" id="UP001246473"/>
    </source>
</evidence>
<dbReference type="AlphaFoldDB" id="A0AAP5UX33"/>
<accession>A0AAP5UX33</accession>
<dbReference type="Proteomes" id="UP001246473">
    <property type="component" value="Unassembled WGS sequence"/>
</dbReference>
<sequence length="450" mass="49016">MEQVENVPGDHAHGQCGSVDVSHCMFFETIPNEKKAKLVFGLEWRAYATKGGASERRRYAQEFAATHYAEIKGKEETVAGFCAPEPGERKGLKLYSAAARIAMLERVRTKPAVLVLIQDNQRVHVVLVVRGTVRTDEDVSLSALAARREAFEDECEKDRIALVTLGHGPDLGDVDEPFAVNELLLGKGVGLITKVPVKVPKAVPLLVIGIAAIYGISQAMDVINPPPPPAPPPPTYMQEYQSAVARAFAGSVPLASMLAPKLMEAFGSQETNRRGWQVEKASCGVAGACSILYKREGGTFRDFDANALPAMRPVVFEKDGLRLQTTGPAVPAVKKVALSQAKEWPTEQMLIRQLQTDPQRLSTRPDALESHGYVVTLQAPQRLLARQPAAGEVTGPIVQAGDWQIDGYMWQSPLLARLPDSMSLTTLELELKDDGTGVHFTAKGKYYVLQ</sequence>
<evidence type="ECO:0000313" key="1">
    <source>
        <dbReference type="EMBL" id="MDT8842535.1"/>
    </source>
</evidence>
<protein>
    <recommendedName>
        <fullName evidence="3">Pilin accessory protein (PilO)</fullName>
    </recommendedName>
</protein>
<comment type="caution">
    <text evidence="1">The sequence shown here is derived from an EMBL/GenBank/DDBJ whole genome shotgun (WGS) entry which is preliminary data.</text>
</comment>
<organism evidence="1 2">
    <name type="scientific">Paraburkholderia fungorum</name>
    <dbReference type="NCBI Taxonomy" id="134537"/>
    <lineage>
        <taxon>Bacteria</taxon>
        <taxon>Pseudomonadati</taxon>
        <taxon>Pseudomonadota</taxon>
        <taxon>Betaproteobacteria</taxon>
        <taxon>Burkholderiales</taxon>
        <taxon>Burkholderiaceae</taxon>
        <taxon>Paraburkholderia</taxon>
    </lineage>
</organism>
<reference evidence="1" key="1">
    <citation type="submission" date="2022-08" db="EMBL/GenBank/DDBJ databases">
        <authorList>
            <person name="Kim S.-J."/>
        </authorList>
    </citation>
    <scope>NUCLEOTIDE SEQUENCE</scope>
    <source>
        <strain evidence="1">KJ</strain>
    </source>
</reference>
<gene>
    <name evidence="1" type="ORF">ParKJ_34435</name>
</gene>
<dbReference type="EMBL" id="JANSLM010000018">
    <property type="protein sequence ID" value="MDT8842535.1"/>
    <property type="molecule type" value="Genomic_DNA"/>
</dbReference>
<dbReference type="GeneID" id="66513537"/>